<dbReference type="PANTHER" id="PTHR13146">
    <property type="match status" value="1"/>
</dbReference>
<sequence length="438" mass="47863">MPKDRTRRVLHTTAHQRLSFCDASGTTRRDESGTKACGDGYSRQADRSGTPHSSFRESSVSGFEDKHDASSICLGDSAEFQDLLCSDDGRKTVNLKLAGCVALFLVAYCIQPLLVDALKFEGAAATSTCIYLIPHFLGMLSVVFTVNDSSTQRPTHRSEKPRRMPLLRMRELHLNRRTWRKAFFVAGIDLLHQVAEKAGLVLCGSGAYVLVSSSSIVWTAVISACVLRRKFSSLQWMSLMLICGGISMKAADLTFAWQNEEFLGVTITFLSAILQGLTFVVNEKYMTSSRDPVSGPALVFMMGVICSSLMLVWSCIWTLPNFQNLVVDRVRERGGSPLRIAAILFGLFCSGAIHSSTLWYIVKHLGAVTSGVLKGVKTASVFLLGHVFFCHLQESQCLNPVKTVSATVCVGGVVLYYVATSQARQLPAKNSGCTKSSL</sequence>
<feature type="compositionally biased region" description="Polar residues" evidence="1">
    <location>
        <begin position="50"/>
        <end position="61"/>
    </location>
</feature>
<dbReference type="OrthoDB" id="29773at2759"/>
<comment type="caution">
    <text evidence="4">The sequence shown here is derived from an EMBL/GenBank/DDBJ whole genome shotgun (WGS) entry which is preliminary data.</text>
</comment>
<proteinExistence type="predicted"/>
<evidence type="ECO:0000256" key="1">
    <source>
        <dbReference type="SAM" id="MobiDB-lite"/>
    </source>
</evidence>
<keyword evidence="2" id="KW-0812">Transmembrane</keyword>
<reference evidence="4 5" key="1">
    <citation type="submission" date="2014-03" db="EMBL/GenBank/DDBJ databases">
        <authorList>
            <person name="Sibley D."/>
            <person name="Venepally P."/>
            <person name="Karamycheva S."/>
            <person name="Hadjithomas M."/>
            <person name="Khan A."/>
            <person name="Brunk B."/>
            <person name="Roos D."/>
            <person name="Caler E."/>
            <person name="Lorenzi H."/>
        </authorList>
    </citation>
    <scope>NUCLEOTIDE SEQUENCE [LARGE SCALE GENOMIC DNA]</scope>
    <source>
        <strain evidence="5">p89</strain>
    </source>
</reference>
<feature type="transmembrane region" description="Helical" evidence="2">
    <location>
        <begin position="263"/>
        <end position="281"/>
    </location>
</feature>
<evidence type="ECO:0000313" key="4">
    <source>
        <dbReference type="EMBL" id="KFG33557.1"/>
    </source>
</evidence>
<evidence type="ECO:0000313" key="5">
    <source>
        <dbReference type="Proteomes" id="UP000028828"/>
    </source>
</evidence>
<dbReference type="VEuPathDB" id="ToxoDB:TGP89_209940"/>
<dbReference type="EMBL" id="AEYI02001752">
    <property type="protein sequence ID" value="KFG33557.1"/>
    <property type="molecule type" value="Genomic_DNA"/>
</dbReference>
<feature type="transmembrane region" description="Helical" evidence="2">
    <location>
        <begin position="207"/>
        <end position="227"/>
    </location>
</feature>
<dbReference type="InterPro" id="IPR004853">
    <property type="entry name" value="Sugar_P_trans_dom"/>
</dbReference>
<keyword evidence="2" id="KW-1133">Transmembrane helix</keyword>
<feature type="transmembrane region" description="Helical" evidence="2">
    <location>
        <begin position="401"/>
        <end position="419"/>
    </location>
</feature>
<organism evidence="4 5">
    <name type="scientific">Toxoplasma gondii p89</name>
    <dbReference type="NCBI Taxonomy" id="943119"/>
    <lineage>
        <taxon>Eukaryota</taxon>
        <taxon>Sar</taxon>
        <taxon>Alveolata</taxon>
        <taxon>Apicomplexa</taxon>
        <taxon>Conoidasida</taxon>
        <taxon>Coccidia</taxon>
        <taxon>Eucoccidiorida</taxon>
        <taxon>Eimeriorina</taxon>
        <taxon>Sarcocystidae</taxon>
        <taxon>Toxoplasma</taxon>
    </lineage>
</organism>
<dbReference type="InterPro" id="IPR037185">
    <property type="entry name" value="EmrE-like"/>
</dbReference>
<feature type="transmembrane region" description="Helical" evidence="2">
    <location>
        <begin position="239"/>
        <end position="257"/>
    </location>
</feature>
<protein>
    <submittedName>
        <fullName evidence="4">Transporter/permease protein</fullName>
    </submittedName>
</protein>
<dbReference type="Proteomes" id="UP000028828">
    <property type="component" value="Unassembled WGS sequence"/>
</dbReference>
<dbReference type="PANTHER" id="PTHR13146:SF1">
    <property type="entry name" value="SUGAR PHOSPHATE TRANSPORTER DOMAIN-CONTAINING PROTEIN"/>
    <property type="match status" value="1"/>
</dbReference>
<feature type="region of interest" description="Disordered" evidence="1">
    <location>
        <begin position="24"/>
        <end position="62"/>
    </location>
</feature>
<dbReference type="GO" id="GO:0016020">
    <property type="term" value="C:membrane"/>
    <property type="evidence" value="ECO:0007669"/>
    <property type="project" value="TreeGrafter"/>
</dbReference>
<keyword evidence="2" id="KW-0472">Membrane</keyword>
<feature type="domain" description="Sugar phosphate transporter" evidence="3">
    <location>
        <begin position="211"/>
        <end position="416"/>
    </location>
</feature>
<feature type="transmembrane region" description="Helical" evidence="2">
    <location>
        <begin position="124"/>
        <end position="147"/>
    </location>
</feature>
<gene>
    <name evidence="4" type="ORF">TGP89_209940</name>
</gene>
<feature type="transmembrane region" description="Helical" evidence="2">
    <location>
        <begin position="97"/>
        <end position="118"/>
    </location>
</feature>
<dbReference type="AlphaFoldDB" id="A0A086JN39"/>
<dbReference type="Pfam" id="PF03151">
    <property type="entry name" value="TPT"/>
    <property type="match status" value="1"/>
</dbReference>
<dbReference type="SUPFAM" id="SSF103481">
    <property type="entry name" value="Multidrug resistance efflux transporter EmrE"/>
    <property type="match status" value="1"/>
</dbReference>
<accession>A0A086JN39</accession>
<evidence type="ECO:0000256" key="2">
    <source>
        <dbReference type="SAM" id="Phobius"/>
    </source>
</evidence>
<name>A0A086JN39_TOXGO</name>
<evidence type="ECO:0000259" key="3">
    <source>
        <dbReference type="Pfam" id="PF03151"/>
    </source>
</evidence>
<feature type="transmembrane region" description="Helical" evidence="2">
    <location>
        <begin position="340"/>
        <end position="362"/>
    </location>
</feature>
<feature type="transmembrane region" description="Helical" evidence="2">
    <location>
        <begin position="293"/>
        <end position="320"/>
    </location>
</feature>